<keyword evidence="1" id="KW-0963">Cytoplasm</keyword>
<sequence>MCQSRHCGADEEGDTMDLYTYRGIQVKGGVPREIVDEVCIESRFHLVVNGEEITAMVASAEQLRELGAGFIVSEGLADRVESVEAEGNEIRVSAGVKPGGERVLETSGGTAYLRQVPRLGAGPRITIDDVYRMTAAIESEDWRKTGGLHCSVLFYDGFLEAKACDIGRHNTVDKVIGHAVLAGLDRSRCVIGCTGRQPAGMVAKAASAGIPVIISRAASTDQGIKTAEEAGITLICFSRGDRFTVYTCPERVEGIAPFGEGKICGDSGYVREGR</sequence>
<dbReference type="GO" id="GO:0016783">
    <property type="term" value="F:sulfurtransferase activity"/>
    <property type="evidence" value="ECO:0007669"/>
    <property type="project" value="InterPro"/>
</dbReference>
<dbReference type="Proteomes" id="UP000570823">
    <property type="component" value="Unassembled WGS sequence"/>
</dbReference>
<evidence type="ECO:0000313" key="3">
    <source>
        <dbReference type="EMBL" id="NVO67601.1"/>
    </source>
</evidence>
<dbReference type="InterPro" id="IPR003786">
    <property type="entry name" value="FdhD"/>
</dbReference>
<keyword evidence="2" id="KW-0501">Molybdenum cofactor biosynthesis</keyword>
<dbReference type="Pfam" id="PF02634">
    <property type="entry name" value="FdhD-NarQ"/>
    <property type="match status" value="1"/>
</dbReference>
<dbReference type="AlphaFoldDB" id="A0A7K4HQS8"/>
<dbReference type="GO" id="GO:0006777">
    <property type="term" value="P:Mo-molybdopterin cofactor biosynthetic process"/>
    <property type="evidence" value="ECO:0007669"/>
    <property type="project" value="UniProtKB-KW"/>
</dbReference>
<dbReference type="PANTHER" id="PTHR30592">
    <property type="entry name" value="FORMATE DEHYDROGENASE"/>
    <property type="match status" value="1"/>
</dbReference>
<evidence type="ECO:0000256" key="1">
    <source>
        <dbReference type="ARBA" id="ARBA00022490"/>
    </source>
</evidence>
<dbReference type="Gene3D" id="3.10.20.10">
    <property type="match status" value="1"/>
</dbReference>
<gene>
    <name evidence="3" type="primary">fdhD</name>
    <name evidence="3" type="ORF">HWN36_09845</name>
</gene>
<organism evidence="3 4">
    <name type="scientific">Methanofollis tationis</name>
    <dbReference type="NCBI Taxonomy" id="81417"/>
    <lineage>
        <taxon>Archaea</taxon>
        <taxon>Methanobacteriati</taxon>
        <taxon>Methanobacteriota</taxon>
        <taxon>Stenosarchaea group</taxon>
        <taxon>Methanomicrobia</taxon>
        <taxon>Methanomicrobiales</taxon>
        <taxon>Methanomicrobiaceae</taxon>
        <taxon>Methanofollis</taxon>
    </lineage>
</organism>
<comment type="caution">
    <text evidence="3">The sequence shown here is derived from an EMBL/GenBank/DDBJ whole genome shotgun (WGS) entry which is preliminary data.</text>
</comment>
<dbReference type="Gene3D" id="3.40.140.10">
    <property type="entry name" value="Cytidine Deaminase, domain 2"/>
    <property type="match status" value="1"/>
</dbReference>
<reference evidence="3 4" key="1">
    <citation type="submission" date="2020-06" db="EMBL/GenBank/DDBJ databases">
        <title>Methanofollis fontis sp. nov., a methanogen isolated from marine sediments near a cold seep at Four-Way Closure Ridge offshore southwestern Taiwan.</title>
        <authorList>
            <person name="Chen S.-C."/>
            <person name="Teng N.-H."/>
            <person name="Lin Y.-S."/>
            <person name="Lai M.-C."/>
            <person name="Chen H.-H."/>
            <person name="Wang C.-C."/>
        </authorList>
    </citation>
    <scope>NUCLEOTIDE SEQUENCE [LARGE SCALE GENOMIC DNA]</scope>
    <source>
        <strain evidence="3 4">DSM 2702</strain>
    </source>
</reference>
<dbReference type="SUPFAM" id="SSF53927">
    <property type="entry name" value="Cytidine deaminase-like"/>
    <property type="match status" value="1"/>
</dbReference>
<dbReference type="OrthoDB" id="57189at2157"/>
<protein>
    <submittedName>
        <fullName evidence="3">Formate dehydrogenase accessory sulfurtransferase FdhD</fullName>
    </submittedName>
</protein>
<dbReference type="PANTHER" id="PTHR30592:SF1">
    <property type="entry name" value="SULFUR CARRIER PROTEIN FDHD"/>
    <property type="match status" value="1"/>
</dbReference>
<evidence type="ECO:0000256" key="2">
    <source>
        <dbReference type="ARBA" id="ARBA00023150"/>
    </source>
</evidence>
<dbReference type="NCBIfam" id="TIGR00129">
    <property type="entry name" value="fdhD_narQ"/>
    <property type="match status" value="1"/>
</dbReference>
<accession>A0A7K4HQS8</accession>
<evidence type="ECO:0000313" key="4">
    <source>
        <dbReference type="Proteomes" id="UP000570823"/>
    </source>
</evidence>
<proteinExistence type="predicted"/>
<dbReference type="PIRSF" id="PIRSF015626">
    <property type="entry name" value="FdhD"/>
    <property type="match status" value="1"/>
</dbReference>
<keyword evidence="4" id="KW-1185">Reference proteome</keyword>
<keyword evidence="3" id="KW-0808">Transferase</keyword>
<dbReference type="EMBL" id="JABXWR010000001">
    <property type="protein sequence ID" value="NVO67601.1"/>
    <property type="molecule type" value="Genomic_DNA"/>
</dbReference>
<name>A0A7K4HQS8_9EURY</name>
<dbReference type="InterPro" id="IPR016193">
    <property type="entry name" value="Cytidine_deaminase-like"/>
</dbReference>